<dbReference type="RefSeq" id="XP_060286675.1">
    <property type="nucleotide sequence ID" value="XM_060427027.1"/>
</dbReference>
<protein>
    <submittedName>
        <fullName evidence="2">Uncharacterized protein</fullName>
    </submittedName>
</protein>
<keyword evidence="3" id="KW-1185">Reference proteome</keyword>
<dbReference type="AlphaFoldDB" id="A0AAJ0C6L7"/>
<accession>A0AAJ0C6L7</accession>
<feature type="region of interest" description="Disordered" evidence="1">
    <location>
        <begin position="201"/>
        <end position="264"/>
    </location>
</feature>
<feature type="compositionally biased region" description="Polar residues" evidence="1">
    <location>
        <begin position="144"/>
        <end position="161"/>
    </location>
</feature>
<name>A0AAJ0C6L7_9PEZI</name>
<evidence type="ECO:0000313" key="3">
    <source>
        <dbReference type="Proteomes" id="UP001244011"/>
    </source>
</evidence>
<feature type="region of interest" description="Disordered" evidence="1">
    <location>
        <begin position="102"/>
        <end position="175"/>
    </location>
</feature>
<sequence>MGGIRSPRRGTLLSVPSVGASAGYLGDGDESYHGEVAEAEEVDVQRLYRLEAARRGYCLVCKAHTVGRGEMSCTKCGTNFDYTSGEEGLNSYGARDRPLLHAELPESSPPSRRSHHRRSPRLAPPPLPSPSDAAYPETRLATPKPQTQPRRSAPADQNNAVSEEGAPPIKAHPSQDTLHFAMMQISPTPRSRDRLVKSGLVTKSREIPQTDDMGSSPPSIVIAGSPEQDPPVPALGTVKPSSRFYQRMPSRKPGDSGEGPRGSGEWELDIVSLYEADSPSQPYERWI</sequence>
<proteinExistence type="predicted"/>
<organism evidence="2 3">
    <name type="scientific">Phialemonium atrogriseum</name>
    <dbReference type="NCBI Taxonomy" id="1093897"/>
    <lineage>
        <taxon>Eukaryota</taxon>
        <taxon>Fungi</taxon>
        <taxon>Dikarya</taxon>
        <taxon>Ascomycota</taxon>
        <taxon>Pezizomycotina</taxon>
        <taxon>Sordariomycetes</taxon>
        <taxon>Sordariomycetidae</taxon>
        <taxon>Cephalothecales</taxon>
        <taxon>Cephalothecaceae</taxon>
        <taxon>Phialemonium</taxon>
    </lineage>
</organism>
<dbReference type="Proteomes" id="UP001244011">
    <property type="component" value="Unassembled WGS sequence"/>
</dbReference>
<comment type="caution">
    <text evidence="2">The sequence shown here is derived from an EMBL/GenBank/DDBJ whole genome shotgun (WGS) entry which is preliminary data.</text>
</comment>
<gene>
    <name evidence="2" type="ORF">QBC33DRAFT_528094</name>
</gene>
<evidence type="ECO:0000313" key="2">
    <source>
        <dbReference type="EMBL" id="KAK1770462.1"/>
    </source>
</evidence>
<dbReference type="GeneID" id="85310214"/>
<reference evidence="2" key="1">
    <citation type="submission" date="2023-06" db="EMBL/GenBank/DDBJ databases">
        <title>Genome-scale phylogeny and comparative genomics of the fungal order Sordariales.</title>
        <authorList>
            <consortium name="Lawrence Berkeley National Laboratory"/>
            <person name="Hensen N."/>
            <person name="Bonometti L."/>
            <person name="Westerberg I."/>
            <person name="Brannstrom I.O."/>
            <person name="Guillou S."/>
            <person name="Cros-Aarteil S."/>
            <person name="Calhoun S."/>
            <person name="Haridas S."/>
            <person name="Kuo A."/>
            <person name="Mondo S."/>
            <person name="Pangilinan J."/>
            <person name="Riley R."/>
            <person name="Labutti K."/>
            <person name="Andreopoulos B."/>
            <person name="Lipzen A."/>
            <person name="Chen C."/>
            <person name="Yanf M."/>
            <person name="Daum C."/>
            <person name="Ng V."/>
            <person name="Clum A."/>
            <person name="Steindorff A."/>
            <person name="Ohm R."/>
            <person name="Martin F."/>
            <person name="Silar P."/>
            <person name="Natvig D."/>
            <person name="Lalanne C."/>
            <person name="Gautier V."/>
            <person name="Ament-Velasquez S.L."/>
            <person name="Kruys A."/>
            <person name="Hutchinson M.I."/>
            <person name="Powell A.J."/>
            <person name="Barry K."/>
            <person name="Miller A.N."/>
            <person name="Grigoriev I.V."/>
            <person name="Debuchy R."/>
            <person name="Gladieux P."/>
            <person name="Thoren M.H."/>
            <person name="Johannesson H."/>
        </authorList>
    </citation>
    <scope>NUCLEOTIDE SEQUENCE</scope>
    <source>
        <strain evidence="2">8032-3</strain>
    </source>
</reference>
<dbReference type="EMBL" id="MU839000">
    <property type="protein sequence ID" value="KAK1770462.1"/>
    <property type="molecule type" value="Genomic_DNA"/>
</dbReference>
<evidence type="ECO:0000256" key="1">
    <source>
        <dbReference type="SAM" id="MobiDB-lite"/>
    </source>
</evidence>